<gene>
    <name evidence="2" type="ORF">Pan241w_45560</name>
</gene>
<name>A0A517RKP5_9PLAN</name>
<evidence type="ECO:0000313" key="3">
    <source>
        <dbReference type="Proteomes" id="UP000317171"/>
    </source>
</evidence>
<keyword evidence="1" id="KW-0732">Signal</keyword>
<dbReference type="KEGG" id="gaz:Pan241w_45560"/>
<dbReference type="RefSeq" id="WP_145219902.1">
    <property type="nucleotide sequence ID" value="NZ_CP036269.1"/>
</dbReference>
<dbReference type="EMBL" id="CP036269">
    <property type="protein sequence ID" value="QDT44447.1"/>
    <property type="molecule type" value="Genomic_DNA"/>
</dbReference>
<evidence type="ECO:0000313" key="2">
    <source>
        <dbReference type="EMBL" id="QDT44447.1"/>
    </source>
</evidence>
<dbReference type="AlphaFoldDB" id="A0A517RKP5"/>
<organism evidence="2 3">
    <name type="scientific">Gimesia alba</name>
    <dbReference type="NCBI Taxonomy" id="2527973"/>
    <lineage>
        <taxon>Bacteria</taxon>
        <taxon>Pseudomonadati</taxon>
        <taxon>Planctomycetota</taxon>
        <taxon>Planctomycetia</taxon>
        <taxon>Planctomycetales</taxon>
        <taxon>Planctomycetaceae</taxon>
        <taxon>Gimesia</taxon>
    </lineage>
</organism>
<protein>
    <submittedName>
        <fullName evidence="2">Uncharacterized protein</fullName>
    </submittedName>
</protein>
<accession>A0A517RKP5</accession>
<proteinExistence type="predicted"/>
<keyword evidence="3" id="KW-1185">Reference proteome</keyword>
<evidence type="ECO:0000256" key="1">
    <source>
        <dbReference type="SAM" id="SignalP"/>
    </source>
</evidence>
<sequence length="125" mass="14289" precursor="true">MKKLCLNIVCFCCAYSSLFADDKPNSKNQTDVLGQADQSIRVEPVIVKPVQTLPSVKSYKIKYHTLDQIFLNQTVPFPQMVREATIDSKERRSKLNWQVSLPGFYPQLKPGRSQQIFYGGALIYE</sequence>
<feature type="chain" id="PRO_5021732334" evidence="1">
    <location>
        <begin position="21"/>
        <end position="125"/>
    </location>
</feature>
<feature type="signal peptide" evidence="1">
    <location>
        <begin position="1"/>
        <end position="20"/>
    </location>
</feature>
<dbReference type="Proteomes" id="UP000317171">
    <property type="component" value="Chromosome"/>
</dbReference>
<reference evidence="2 3" key="1">
    <citation type="submission" date="2019-02" db="EMBL/GenBank/DDBJ databases">
        <title>Deep-cultivation of Planctomycetes and their phenomic and genomic characterization uncovers novel biology.</title>
        <authorList>
            <person name="Wiegand S."/>
            <person name="Jogler M."/>
            <person name="Boedeker C."/>
            <person name="Pinto D."/>
            <person name="Vollmers J."/>
            <person name="Rivas-Marin E."/>
            <person name="Kohn T."/>
            <person name="Peeters S.H."/>
            <person name="Heuer A."/>
            <person name="Rast P."/>
            <person name="Oberbeckmann S."/>
            <person name="Bunk B."/>
            <person name="Jeske O."/>
            <person name="Meyerdierks A."/>
            <person name="Storesund J.E."/>
            <person name="Kallscheuer N."/>
            <person name="Luecker S."/>
            <person name="Lage O.M."/>
            <person name="Pohl T."/>
            <person name="Merkel B.J."/>
            <person name="Hornburger P."/>
            <person name="Mueller R.-W."/>
            <person name="Bruemmer F."/>
            <person name="Labrenz M."/>
            <person name="Spormann A.M."/>
            <person name="Op den Camp H."/>
            <person name="Overmann J."/>
            <person name="Amann R."/>
            <person name="Jetten M.S.M."/>
            <person name="Mascher T."/>
            <person name="Medema M.H."/>
            <person name="Devos D.P."/>
            <person name="Kaster A.-K."/>
            <person name="Ovreas L."/>
            <person name="Rohde M."/>
            <person name="Galperin M.Y."/>
            <person name="Jogler C."/>
        </authorList>
    </citation>
    <scope>NUCLEOTIDE SEQUENCE [LARGE SCALE GENOMIC DNA]</scope>
    <source>
        <strain evidence="2 3">Pan241w</strain>
    </source>
</reference>